<evidence type="ECO:0000313" key="2">
    <source>
        <dbReference type="EMBL" id="MBU9360335.1"/>
    </source>
</evidence>
<evidence type="ECO:0000313" key="4">
    <source>
        <dbReference type="EMBL" id="MBU9360737.1"/>
    </source>
</evidence>
<dbReference type="Proteomes" id="UP001196915">
    <property type="component" value="Unassembled WGS sequence"/>
</dbReference>
<dbReference type="EMBL" id="JAHPMX010000005">
    <property type="protein sequence ID" value="MBU9357399.1"/>
    <property type="molecule type" value="Genomic_DNA"/>
</dbReference>
<dbReference type="AlphaFoldDB" id="A0AAP2HRB8"/>
<evidence type="ECO:0000313" key="5">
    <source>
        <dbReference type="EMBL" id="MBU9360856.1"/>
    </source>
</evidence>
<evidence type="ECO:0000313" key="6">
    <source>
        <dbReference type="Proteomes" id="UP001196915"/>
    </source>
</evidence>
<organism evidence="3 6">
    <name type="scientific">Burkholderia multivorans</name>
    <dbReference type="NCBI Taxonomy" id="87883"/>
    <lineage>
        <taxon>Bacteria</taxon>
        <taxon>Pseudomonadati</taxon>
        <taxon>Pseudomonadota</taxon>
        <taxon>Betaproteobacteria</taxon>
        <taxon>Burkholderiales</taxon>
        <taxon>Burkholderiaceae</taxon>
        <taxon>Burkholderia</taxon>
        <taxon>Burkholderia cepacia complex</taxon>
    </lineage>
</organism>
<dbReference type="EMBL" id="JAHPMX010000037">
    <property type="protein sequence ID" value="MBU9360737.1"/>
    <property type="molecule type" value="Genomic_DNA"/>
</dbReference>
<proteinExistence type="predicted"/>
<name>A0AAP2HRB8_9BURK</name>
<sequence length="28" mass="3354">KWTGSRHDWKSAMTQFALLYPERFNIGI</sequence>
<feature type="non-terminal residue" evidence="3">
    <location>
        <position position="1"/>
    </location>
</feature>
<accession>A0AAP2HRB8</accession>
<evidence type="ECO:0000313" key="3">
    <source>
        <dbReference type="EMBL" id="MBU9360490.1"/>
    </source>
</evidence>
<dbReference type="EMBL" id="JAHPMX010000027">
    <property type="protein sequence ID" value="MBU9360335.1"/>
    <property type="molecule type" value="Genomic_DNA"/>
</dbReference>
<comment type="caution">
    <text evidence="3">The sequence shown here is derived from an EMBL/GenBank/DDBJ whole genome shotgun (WGS) entry which is preliminary data.</text>
</comment>
<evidence type="ECO:0000313" key="1">
    <source>
        <dbReference type="EMBL" id="MBU9357399.1"/>
    </source>
</evidence>
<reference evidence="3" key="1">
    <citation type="submission" date="2021-06" db="EMBL/GenBank/DDBJ databases">
        <title>A collection of bacterial strains from the Burkholderia cepacia Research Laboratory and Repository.</title>
        <authorList>
            <person name="Lipuma J."/>
            <person name="Spilker T."/>
        </authorList>
    </citation>
    <scope>NUCLEOTIDE SEQUENCE</scope>
    <source>
        <strain evidence="3">AU37435</strain>
    </source>
</reference>
<dbReference type="EMBL" id="JAHPMX010000029">
    <property type="protein sequence ID" value="MBU9360490.1"/>
    <property type="molecule type" value="Genomic_DNA"/>
</dbReference>
<dbReference type="EMBL" id="JAHPMX010000070">
    <property type="protein sequence ID" value="MBU9360856.1"/>
    <property type="molecule type" value="Genomic_DNA"/>
</dbReference>
<protein>
    <submittedName>
        <fullName evidence="3">Transposase</fullName>
    </submittedName>
</protein>
<gene>
    <name evidence="1" type="ORF">KTE52_13775</name>
    <name evidence="2" type="ORF">KTE52_28805</name>
    <name evidence="3" type="ORF">KTE52_29630</name>
    <name evidence="4" type="ORF">KTE52_30910</name>
    <name evidence="5" type="ORF">KTE52_31595</name>
</gene>